<dbReference type="EC" id="2.7.13.3" evidence="2"/>
<comment type="catalytic activity">
    <reaction evidence="1">
        <text>ATP + protein L-histidine = ADP + protein N-phospho-L-histidine.</text>
        <dbReference type="EC" id="2.7.13.3"/>
    </reaction>
</comment>
<feature type="coiled-coil region" evidence="6">
    <location>
        <begin position="605"/>
        <end position="635"/>
    </location>
</feature>
<dbReference type="CDD" id="cd00082">
    <property type="entry name" value="HisKA"/>
    <property type="match status" value="1"/>
</dbReference>
<proteinExistence type="predicted"/>
<evidence type="ECO:0000256" key="7">
    <source>
        <dbReference type="SAM" id="Phobius"/>
    </source>
</evidence>
<feature type="transmembrane region" description="Helical" evidence="7">
    <location>
        <begin position="12"/>
        <end position="29"/>
    </location>
</feature>
<dbReference type="PANTHER" id="PTHR43304">
    <property type="entry name" value="PHYTOCHROME-LIKE PROTEIN CPH1"/>
    <property type="match status" value="1"/>
</dbReference>
<evidence type="ECO:0000256" key="2">
    <source>
        <dbReference type="ARBA" id="ARBA00012438"/>
    </source>
</evidence>
<dbReference type="SUPFAM" id="SSF55785">
    <property type="entry name" value="PYP-like sensor domain (PAS domain)"/>
    <property type="match status" value="2"/>
</dbReference>
<feature type="transmembrane region" description="Helical" evidence="7">
    <location>
        <begin position="183"/>
        <end position="206"/>
    </location>
</feature>
<dbReference type="InterPro" id="IPR013655">
    <property type="entry name" value="PAS_fold_3"/>
</dbReference>
<dbReference type="Pfam" id="PF13426">
    <property type="entry name" value="PAS_9"/>
    <property type="match status" value="1"/>
</dbReference>
<dbReference type="InterPro" id="IPR001610">
    <property type="entry name" value="PAC"/>
</dbReference>
<dbReference type="InterPro" id="IPR003661">
    <property type="entry name" value="HisK_dim/P_dom"/>
</dbReference>
<evidence type="ECO:0000313" key="10">
    <source>
        <dbReference type="EMBL" id="KPM32117.1"/>
    </source>
</evidence>
<dbReference type="InterPro" id="IPR035965">
    <property type="entry name" value="PAS-like_dom_sf"/>
</dbReference>
<dbReference type="InterPro" id="IPR052162">
    <property type="entry name" value="Sensor_kinase/Photoreceptor"/>
</dbReference>
<name>A0A0P7AW07_9FLAO</name>
<dbReference type="SMART" id="SM00086">
    <property type="entry name" value="PAC"/>
    <property type="match status" value="1"/>
</dbReference>
<dbReference type="CDD" id="cd00130">
    <property type="entry name" value="PAS"/>
    <property type="match status" value="1"/>
</dbReference>
<evidence type="ECO:0000256" key="5">
    <source>
        <dbReference type="ARBA" id="ARBA00022777"/>
    </source>
</evidence>
<evidence type="ECO:0000259" key="8">
    <source>
        <dbReference type="PROSITE" id="PS50109"/>
    </source>
</evidence>
<dbReference type="Proteomes" id="UP000050280">
    <property type="component" value="Unassembled WGS sequence"/>
</dbReference>
<keyword evidence="7" id="KW-0472">Membrane</keyword>
<dbReference type="SMART" id="SM00387">
    <property type="entry name" value="HATPase_c"/>
    <property type="match status" value="1"/>
</dbReference>
<feature type="domain" description="Histidine kinase" evidence="8">
    <location>
        <begin position="638"/>
        <end position="863"/>
    </location>
</feature>
<dbReference type="InterPro" id="IPR000014">
    <property type="entry name" value="PAS"/>
</dbReference>
<dbReference type="InterPro" id="IPR000700">
    <property type="entry name" value="PAS-assoc_C"/>
</dbReference>
<dbReference type="InterPro" id="IPR036097">
    <property type="entry name" value="HisK_dim/P_sf"/>
</dbReference>
<dbReference type="Gene3D" id="1.10.287.130">
    <property type="match status" value="1"/>
</dbReference>
<dbReference type="Pfam" id="PF08447">
    <property type="entry name" value="PAS_3"/>
    <property type="match status" value="1"/>
</dbReference>
<keyword evidence="5 10" id="KW-0418">Kinase</keyword>
<evidence type="ECO:0000256" key="3">
    <source>
        <dbReference type="ARBA" id="ARBA00022553"/>
    </source>
</evidence>
<dbReference type="Gene3D" id="3.30.450.20">
    <property type="entry name" value="PAS domain"/>
    <property type="match status" value="3"/>
</dbReference>
<evidence type="ECO:0000256" key="6">
    <source>
        <dbReference type="SAM" id="Coils"/>
    </source>
</evidence>
<accession>A0A0P7AW07</accession>
<dbReference type="RefSeq" id="WP_172675926.1">
    <property type="nucleotide sequence ID" value="NZ_LDJX01000003.1"/>
</dbReference>
<evidence type="ECO:0000313" key="11">
    <source>
        <dbReference type="Proteomes" id="UP000050280"/>
    </source>
</evidence>
<comment type="caution">
    <text evidence="10">The sequence shown here is derived from an EMBL/GenBank/DDBJ whole genome shotgun (WGS) entry which is preliminary data.</text>
</comment>
<dbReference type="AlphaFoldDB" id="A0A0P7AW07"/>
<dbReference type="STRING" id="1300341.I595_1766"/>
<dbReference type="PANTHER" id="PTHR43304:SF1">
    <property type="entry name" value="PAC DOMAIN-CONTAINING PROTEIN"/>
    <property type="match status" value="1"/>
</dbReference>
<dbReference type="GO" id="GO:0000155">
    <property type="term" value="F:phosphorelay sensor kinase activity"/>
    <property type="evidence" value="ECO:0007669"/>
    <property type="project" value="InterPro"/>
</dbReference>
<dbReference type="SUPFAM" id="SSF47384">
    <property type="entry name" value="Homodimeric domain of signal transducing histidine kinase"/>
    <property type="match status" value="1"/>
</dbReference>
<keyword evidence="11" id="KW-1185">Reference proteome</keyword>
<gene>
    <name evidence="10" type="ORF">I595_1766</name>
</gene>
<dbReference type="InterPro" id="IPR003594">
    <property type="entry name" value="HATPase_dom"/>
</dbReference>
<dbReference type="InterPro" id="IPR005467">
    <property type="entry name" value="His_kinase_dom"/>
</dbReference>
<keyword evidence="4" id="KW-0808">Transferase</keyword>
<reference evidence="10 11" key="1">
    <citation type="submission" date="2015-09" db="EMBL/GenBank/DDBJ databases">
        <title>Genome sequence of the marine flavobacterium Croceitalea dokdonensis DOKDO 023 that contains proton- and sodium-pumping rhodopsins.</title>
        <authorList>
            <person name="Kwon S.-K."/>
            <person name="Lee H.K."/>
            <person name="Kwak M.-J."/>
            <person name="Kim J.F."/>
        </authorList>
    </citation>
    <scope>NUCLEOTIDE SEQUENCE [LARGE SCALE GENOMIC DNA]</scope>
    <source>
        <strain evidence="10 11">DOKDO 023</strain>
    </source>
</reference>
<dbReference type="Gene3D" id="2.10.70.100">
    <property type="match status" value="1"/>
</dbReference>
<protein>
    <recommendedName>
        <fullName evidence="2">histidine kinase</fullName>
        <ecNumber evidence="2">2.7.13.3</ecNumber>
    </recommendedName>
</protein>
<keyword evidence="7" id="KW-0812">Transmembrane</keyword>
<dbReference type="InterPro" id="IPR004358">
    <property type="entry name" value="Sig_transdc_His_kin-like_C"/>
</dbReference>
<dbReference type="Gene3D" id="3.30.565.10">
    <property type="entry name" value="Histidine kinase-like ATPase, C-terminal domain"/>
    <property type="match status" value="1"/>
</dbReference>
<dbReference type="PROSITE" id="PS50109">
    <property type="entry name" value="HIS_KIN"/>
    <property type="match status" value="1"/>
</dbReference>
<dbReference type="Pfam" id="PF02518">
    <property type="entry name" value="HATPase_c"/>
    <property type="match status" value="1"/>
</dbReference>
<sequence>MNLKSWAASSKVFIIALILSIALLAYIGSTTYKQMAQLRNSVGLITHTLTVEKEINSLFSHYAMMQSKAFDRILRLDTLDAALFQRFKKENDSIYNKLKGLTSDNAAQQQRLEEVKKLERKLFFSLEELFLASLKSDSPQRDRSFAVAPVSDEMQQLEHIKDQMLKEEDLRLEQREVNYRESVFFTPLMTLLLGIFALSVFLFSFWRINKQRKQSGRTQLFLESVLKNTDNVISYFTPRYGANGNIIDFNIEFSNKAIETVLNKDVKQVQNRLMSDLLPINFENGIFDELAMVAKTRQIRQFEKRFDYEGKQTWFATIATPLNNGVLTTSTDTTIYHETQKKQQELTERLEAQNLELLDNRAFLGNIFKSTSNVVMHFKSIRDAEGKIMDFEILFINDAINEITGDIPAEVKHKKVSEIYPTIFKSGVFEKLVTCIEEDREMNYETKYEQEGQIMWFRATAIKLNDGVTVTTREITEERRKTKRLKSLNEQLAIQNSIFKDAEEVANIGSYVGYLSKNEAWVSDNFYRILGHEPNDFEMTFERYVEFVHPDDLEIYGEIRDETLGLGSARTHQHRIITKDGTVKYVHVNGQKMERNGKEISIGVVQDITERVNRLEELRQKNKELLRSNAELEAFNRVASHDLQEPIRKIQLFIERIADTELEHLSEKGKTYFEKVANAANRMQTLIKYLLAYSRLNTTRDDFEKLDLGETMNKVLDTLEERIQESGTEITVGQLPVIKGIPFQIEQLLNNLISNAIKYRTTSETPKIVVDCKRISRKKISEQFEKKHSKYYRVSVMDNGIGFDNVHAEKIFGLFERLHQKHEYSGTGIGLAICKKIAETHEGHIVAESEKGKGATFCVYLPA</sequence>
<evidence type="ECO:0000256" key="4">
    <source>
        <dbReference type="ARBA" id="ARBA00022679"/>
    </source>
</evidence>
<dbReference type="InterPro" id="IPR036890">
    <property type="entry name" value="HATPase_C_sf"/>
</dbReference>
<dbReference type="PROSITE" id="PS50113">
    <property type="entry name" value="PAC"/>
    <property type="match status" value="1"/>
</dbReference>
<keyword evidence="7" id="KW-1133">Transmembrane helix</keyword>
<dbReference type="EMBL" id="LDJX01000003">
    <property type="protein sequence ID" value="KPM32117.1"/>
    <property type="molecule type" value="Genomic_DNA"/>
</dbReference>
<evidence type="ECO:0000256" key="1">
    <source>
        <dbReference type="ARBA" id="ARBA00000085"/>
    </source>
</evidence>
<feature type="domain" description="PAC" evidence="9">
    <location>
        <begin position="570"/>
        <end position="620"/>
    </location>
</feature>
<dbReference type="PATRIC" id="fig|1300341.3.peg.1951"/>
<organism evidence="10 11">
    <name type="scientific">Croceitalea dokdonensis DOKDO 023</name>
    <dbReference type="NCBI Taxonomy" id="1300341"/>
    <lineage>
        <taxon>Bacteria</taxon>
        <taxon>Pseudomonadati</taxon>
        <taxon>Bacteroidota</taxon>
        <taxon>Flavobacteriia</taxon>
        <taxon>Flavobacteriales</taxon>
        <taxon>Flavobacteriaceae</taxon>
        <taxon>Croceitalea</taxon>
    </lineage>
</organism>
<dbReference type="SUPFAM" id="SSF55874">
    <property type="entry name" value="ATPase domain of HSP90 chaperone/DNA topoisomerase II/histidine kinase"/>
    <property type="match status" value="1"/>
</dbReference>
<evidence type="ECO:0000259" key="9">
    <source>
        <dbReference type="PROSITE" id="PS50113"/>
    </source>
</evidence>
<dbReference type="SMART" id="SM00388">
    <property type="entry name" value="HisKA"/>
    <property type="match status" value="1"/>
</dbReference>
<dbReference type="FunFam" id="3.30.565.10:FF:000006">
    <property type="entry name" value="Sensor histidine kinase WalK"/>
    <property type="match status" value="1"/>
</dbReference>
<dbReference type="Pfam" id="PF00512">
    <property type="entry name" value="HisKA"/>
    <property type="match status" value="1"/>
</dbReference>
<dbReference type="NCBIfam" id="TIGR00229">
    <property type="entry name" value="sensory_box"/>
    <property type="match status" value="1"/>
</dbReference>
<keyword evidence="3" id="KW-0597">Phosphoprotein</keyword>
<dbReference type="PRINTS" id="PR00344">
    <property type="entry name" value="BCTRLSENSOR"/>
</dbReference>
<keyword evidence="6" id="KW-0175">Coiled coil</keyword>